<sequence>MDTRYLFKRHNTWWVKIAVPRTLRNQLGYDLRQSLKTHDLEEAQDLRWSVIESLKEKIELTKQIPLEDHKIEEASTAVETFMPITDANNPQYYHKIVDCQYACPSHTPVPEYIRQISQGNYTDAYMINWESNVFPGILGRTCDRPCEPACRRTRTHEKPVAICRLKRVTYDYKEDITHLLPKVPEEKTGKKLALIGAGPASLTVARDLLVLGHECVILEKDHKAGGLMRTNIPAFRLPVEVLDDEVDQIINMGIEMKFNSEIASMKSLLEEDFDAIFVGTGAPRGKDLNIEGRQDAAKNIHIGIDWLTSIAFEHTDSVGKKVIVLGGGNTAMDCCRSSLRLGAEEVKVVVRSPFDQMKASEWEIEEAMEENIPIFENHVPKKFLLNEGKLVGMEFEKVDAVFDENGKRSLVPTGEDPVIFECDDVLVAIGQDNAFDWIERDIGIEFGEWDMPVIDKVTFQSTHPKIFFGGDAAWGPENIIWAAAHGHQAAISIDKFFNDLDLYERPEPTTNLVTQKMGVHEWSYDNDISQAKRFLVPHADQSISLKDLKVEVELGFDDKMAFEEAQRCLNCDVQTVFTEDLCIECDACEDICPTDCINFIDNSNEEDLRNNLRVPALNLDQDLLVSDKLIQTQRVMVKDEDVCLHCGLCAERCPTGAWDMQTYLYEEAKVY</sequence>
<dbReference type="InterPro" id="IPR023753">
    <property type="entry name" value="FAD/NAD-binding_dom"/>
</dbReference>
<dbReference type="PANTHER" id="PTHR42783">
    <property type="entry name" value="GLUTAMATE SYNTHASE [NADPH] SMALL CHAIN"/>
    <property type="match status" value="1"/>
</dbReference>
<dbReference type="InterPro" id="IPR046668">
    <property type="entry name" value="DUF6538"/>
</dbReference>
<proteinExistence type="predicted"/>
<dbReference type="InterPro" id="IPR009051">
    <property type="entry name" value="Helical_ferredxn"/>
</dbReference>
<dbReference type="Pfam" id="PF07992">
    <property type="entry name" value="Pyr_redox_2"/>
    <property type="match status" value="1"/>
</dbReference>
<dbReference type="PANTHER" id="PTHR42783:SF3">
    <property type="entry name" value="GLUTAMATE SYNTHASE [NADPH] SMALL CHAIN-RELATED"/>
    <property type="match status" value="1"/>
</dbReference>
<evidence type="ECO:0000259" key="1">
    <source>
        <dbReference type="PROSITE" id="PS51379"/>
    </source>
</evidence>
<feature type="domain" description="4Fe-4S ferredoxin-type" evidence="1">
    <location>
        <begin position="573"/>
        <end position="602"/>
    </location>
</feature>
<dbReference type="AlphaFoldDB" id="A0A381R769"/>
<dbReference type="InterPro" id="IPR017900">
    <property type="entry name" value="4Fe4S_Fe_S_CS"/>
</dbReference>
<dbReference type="PROSITE" id="PS00198">
    <property type="entry name" value="4FE4S_FER_1"/>
    <property type="match status" value="1"/>
</dbReference>
<dbReference type="Gene3D" id="3.50.50.60">
    <property type="entry name" value="FAD/NAD(P)-binding domain"/>
    <property type="match status" value="2"/>
</dbReference>
<dbReference type="Pfam" id="PF12838">
    <property type="entry name" value="Fer4_7"/>
    <property type="match status" value="1"/>
</dbReference>
<accession>A0A381R769</accession>
<name>A0A381R769_9ZZZZ</name>
<dbReference type="PROSITE" id="PS51379">
    <property type="entry name" value="4FE4S_FER_2"/>
    <property type="match status" value="2"/>
</dbReference>
<dbReference type="InterPro" id="IPR036188">
    <property type="entry name" value="FAD/NAD-bd_sf"/>
</dbReference>
<dbReference type="EMBL" id="UINC01001649">
    <property type="protein sequence ID" value="SUZ85717.1"/>
    <property type="molecule type" value="Genomic_DNA"/>
</dbReference>
<dbReference type="SUPFAM" id="SSF51971">
    <property type="entry name" value="Nucleotide-binding domain"/>
    <property type="match status" value="1"/>
</dbReference>
<dbReference type="Pfam" id="PF14691">
    <property type="entry name" value="Fer4_20"/>
    <property type="match status" value="1"/>
</dbReference>
<gene>
    <name evidence="2" type="ORF">METZ01_LOCUS38571</name>
</gene>
<dbReference type="GO" id="GO:0016491">
    <property type="term" value="F:oxidoreductase activity"/>
    <property type="evidence" value="ECO:0007669"/>
    <property type="project" value="InterPro"/>
</dbReference>
<evidence type="ECO:0000313" key="2">
    <source>
        <dbReference type="EMBL" id="SUZ85717.1"/>
    </source>
</evidence>
<dbReference type="Gene3D" id="1.10.1060.10">
    <property type="entry name" value="Alpha-helical ferredoxin"/>
    <property type="match status" value="1"/>
</dbReference>
<dbReference type="SUPFAM" id="SSF46548">
    <property type="entry name" value="alpha-helical ferredoxin"/>
    <property type="match status" value="2"/>
</dbReference>
<dbReference type="Gene3D" id="3.30.70.3270">
    <property type="match status" value="1"/>
</dbReference>
<organism evidence="2">
    <name type="scientific">marine metagenome</name>
    <dbReference type="NCBI Taxonomy" id="408172"/>
    <lineage>
        <taxon>unclassified sequences</taxon>
        <taxon>metagenomes</taxon>
        <taxon>ecological metagenomes</taxon>
    </lineage>
</organism>
<dbReference type="InterPro" id="IPR028261">
    <property type="entry name" value="DPD_II"/>
</dbReference>
<dbReference type="PRINTS" id="PR00419">
    <property type="entry name" value="ADXRDTASE"/>
</dbReference>
<protein>
    <recommendedName>
        <fullName evidence="1">4Fe-4S ferredoxin-type domain-containing protein</fullName>
    </recommendedName>
</protein>
<dbReference type="SUPFAM" id="SSF54862">
    <property type="entry name" value="4Fe-4S ferredoxins"/>
    <property type="match status" value="1"/>
</dbReference>
<dbReference type="InterPro" id="IPR017896">
    <property type="entry name" value="4Fe4S_Fe-S-bd"/>
</dbReference>
<reference evidence="2" key="1">
    <citation type="submission" date="2018-05" db="EMBL/GenBank/DDBJ databases">
        <authorList>
            <person name="Lanie J.A."/>
            <person name="Ng W.-L."/>
            <person name="Kazmierczak K.M."/>
            <person name="Andrzejewski T.M."/>
            <person name="Davidsen T.M."/>
            <person name="Wayne K.J."/>
            <person name="Tettelin H."/>
            <person name="Glass J.I."/>
            <person name="Rusch D."/>
            <person name="Podicherti R."/>
            <person name="Tsui H.-C.T."/>
            <person name="Winkler M.E."/>
        </authorList>
    </citation>
    <scope>NUCLEOTIDE SEQUENCE</scope>
</reference>
<dbReference type="Pfam" id="PF20172">
    <property type="entry name" value="DUF6538"/>
    <property type="match status" value="1"/>
</dbReference>
<feature type="domain" description="4Fe-4S ferredoxin-type" evidence="1">
    <location>
        <begin position="633"/>
        <end position="663"/>
    </location>
</feature>
<dbReference type="GO" id="GO:0051536">
    <property type="term" value="F:iron-sulfur cluster binding"/>
    <property type="evidence" value="ECO:0007669"/>
    <property type="project" value="InterPro"/>
</dbReference>